<keyword evidence="4" id="KW-1185">Reference proteome</keyword>
<proteinExistence type="predicted"/>
<dbReference type="AlphaFoldDB" id="A0A817AB47"/>
<dbReference type="EMBL" id="CAJNRF010017829">
    <property type="protein sequence ID" value="CAF2241079.1"/>
    <property type="molecule type" value="Genomic_DNA"/>
</dbReference>
<comment type="caution">
    <text evidence="1">The sequence shown here is derived from an EMBL/GenBank/DDBJ whole genome shotgun (WGS) entry which is preliminary data.</text>
</comment>
<evidence type="ECO:0000313" key="1">
    <source>
        <dbReference type="EMBL" id="CAF2241079.1"/>
    </source>
</evidence>
<gene>
    <name evidence="2" type="ORF">OVN521_LOCUS41586</name>
    <name evidence="1" type="ORF">WKI299_LOCUS36516</name>
</gene>
<sequence length="147" mass="16479">PHDEEEYEDLRDDGSVGSYRNLSWKASSSGKQQVNSKVAPLGHVQRSLPIWSWSIHNKRINAVKTEVYTQGLESQKRAEGRLADIIRDRGLKLAEQGQFETVNAASRSWLINLHSEMNTPAPGAKLVQKEIAKLLPLEEDKNSSDSD</sequence>
<reference evidence="1" key="1">
    <citation type="submission" date="2021-02" db="EMBL/GenBank/DDBJ databases">
        <authorList>
            <person name="Nowell W R."/>
        </authorList>
    </citation>
    <scope>NUCLEOTIDE SEQUENCE</scope>
</reference>
<name>A0A817AB47_9BILA</name>
<evidence type="ECO:0000313" key="2">
    <source>
        <dbReference type="EMBL" id="CAF4516143.1"/>
    </source>
</evidence>
<feature type="non-terminal residue" evidence="1">
    <location>
        <position position="1"/>
    </location>
</feature>
<organism evidence="1 3">
    <name type="scientific">Rotaria magnacalcarata</name>
    <dbReference type="NCBI Taxonomy" id="392030"/>
    <lineage>
        <taxon>Eukaryota</taxon>
        <taxon>Metazoa</taxon>
        <taxon>Spiralia</taxon>
        <taxon>Gnathifera</taxon>
        <taxon>Rotifera</taxon>
        <taxon>Eurotatoria</taxon>
        <taxon>Bdelloidea</taxon>
        <taxon>Philodinida</taxon>
        <taxon>Philodinidae</taxon>
        <taxon>Rotaria</taxon>
    </lineage>
</organism>
<dbReference type="Proteomes" id="UP000663856">
    <property type="component" value="Unassembled WGS sequence"/>
</dbReference>
<dbReference type="Proteomes" id="UP000663866">
    <property type="component" value="Unassembled WGS sequence"/>
</dbReference>
<protein>
    <submittedName>
        <fullName evidence="1">Uncharacterized protein</fullName>
    </submittedName>
</protein>
<evidence type="ECO:0000313" key="4">
    <source>
        <dbReference type="Proteomes" id="UP000663866"/>
    </source>
</evidence>
<evidence type="ECO:0000313" key="3">
    <source>
        <dbReference type="Proteomes" id="UP000663856"/>
    </source>
</evidence>
<dbReference type="EMBL" id="CAJOBG010055577">
    <property type="protein sequence ID" value="CAF4516143.1"/>
    <property type="molecule type" value="Genomic_DNA"/>
</dbReference>
<accession>A0A817AB47</accession>